<proteinExistence type="inferred from homology"/>
<keyword evidence="6" id="KW-0472">Membrane</keyword>
<protein>
    <recommendedName>
        <fullName evidence="6">Epoxide hydrolase</fullName>
        <ecNumber evidence="6">3.3.2.9</ecNumber>
    </recommendedName>
</protein>
<dbReference type="InterPro" id="IPR029058">
    <property type="entry name" value="AB_hydrolase_fold"/>
</dbReference>
<dbReference type="InterPro" id="IPR010497">
    <property type="entry name" value="Epoxide_hydro_N"/>
</dbReference>
<comment type="similarity">
    <text evidence="3 6">Belongs to the peptidase S33 family.</text>
</comment>
<dbReference type="EC" id="3.3.2.9" evidence="6"/>
<dbReference type="GO" id="GO:0005789">
    <property type="term" value="C:endoplasmic reticulum membrane"/>
    <property type="evidence" value="ECO:0007669"/>
    <property type="project" value="UniProtKB-SubCell"/>
</dbReference>
<evidence type="ECO:0000313" key="10">
    <source>
        <dbReference type="Proteomes" id="UP000791440"/>
    </source>
</evidence>
<comment type="caution">
    <text evidence="9">The sequence shown here is derived from an EMBL/GenBank/DDBJ whole genome shotgun (WGS) entry which is preliminary data.</text>
</comment>
<evidence type="ECO:0000256" key="1">
    <source>
        <dbReference type="ARBA" id="ARBA00000221"/>
    </source>
</evidence>
<dbReference type="PANTHER" id="PTHR21661:SF35">
    <property type="entry name" value="EPOXIDE HYDROLASE"/>
    <property type="match status" value="1"/>
</dbReference>
<reference evidence="9" key="1">
    <citation type="journal article" date="2016" name="Insect Biochem. Mol. Biol.">
        <title>Multifaceted biological insights from a draft genome sequence of the tobacco hornworm moth, Manduca sexta.</title>
        <authorList>
            <person name="Kanost M.R."/>
            <person name="Arrese E.L."/>
            <person name="Cao X."/>
            <person name="Chen Y.R."/>
            <person name="Chellapilla S."/>
            <person name="Goldsmith M.R."/>
            <person name="Grosse-Wilde E."/>
            <person name="Heckel D.G."/>
            <person name="Herndon N."/>
            <person name="Jiang H."/>
            <person name="Papanicolaou A."/>
            <person name="Qu J."/>
            <person name="Soulages J.L."/>
            <person name="Vogel H."/>
            <person name="Walters J."/>
            <person name="Waterhouse R.M."/>
            <person name="Ahn S.J."/>
            <person name="Almeida F.C."/>
            <person name="An C."/>
            <person name="Aqrawi P."/>
            <person name="Bretschneider A."/>
            <person name="Bryant W.B."/>
            <person name="Bucks S."/>
            <person name="Chao H."/>
            <person name="Chevignon G."/>
            <person name="Christen J.M."/>
            <person name="Clarke D.F."/>
            <person name="Dittmer N.T."/>
            <person name="Ferguson L.C.F."/>
            <person name="Garavelou S."/>
            <person name="Gordon K.H.J."/>
            <person name="Gunaratna R.T."/>
            <person name="Han Y."/>
            <person name="Hauser F."/>
            <person name="He Y."/>
            <person name="Heidel-Fischer H."/>
            <person name="Hirsh A."/>
            <person name="Hu Y."/>
            <person name="Jiang H."/>
            <person name="Kalra D."/>
            <person name="Klinner C."/>
            <person name="Konig C."/>
            <person name="Kovar C."/>
            <person name="Kroll A.R."/>
            <person name="Kuwar S.S."/>
            <person name="Lee S.L."/>
            <person name="Lehman R."/>
            <person name="Li K."/>
            <person name="Li Z."/>
            <person name="Liang H."/>
            <person name="Lovelace S."/>
            <person name="Lu Z."/>
            <person name="Mansfield J.H."/>
            <person name="McCulloch K.J."/>
            <person name="Mathew T."/>
            <person name="Morton B."/>
            <person name="Muzny D.M."/>
            <person name="Neunemann D."/>
            <person name="Ongeri F."/>
            <person name="Pauchet Y."/>
            <person name="Pu L.L."/>
            <person name="Pyrousis I."/>
            <person name="Rao X.J."/>
            <person name="Redding A."/>
            <person name="Roesel C."/>
            <person name="Sanchez-Gracia A."/>
            <person name="Schaack S."/>
            <person name="Shukla A."/>
            <person name="Tetreau G."/>
            <person name="Wang Y."/>
            <person name="Xiong G.H."/>
            <person name="Traut W."/>
            <person name="Walsh T.K."/>
            <person name="Worley K.C."/>
            <person name="Wu D."/>
            <person name="Wu W."/>
            <person name="Wu Y.Q."/>
            <person name="Zhang X."/>
            <person name="Zou Z."/>
            <person name="Zucker H."/>
            <person name="Briscoe A.D."/>
            <person name="Burmester T."/>
            <person name="Clem R.J."/>
            <person name="Feyereisen R."/>
            <person name="Grimmelikhuijzen C.J.P."/>
            <person name="Hamodrakas S.J."/>
            <person name="Hansson B.S."/>
            <person name="Huguet E."/>
            <person name="Jermiin L.S."/>
            <person name="Lan Q."/>
            <person name="Lehman H.K."/>
            <person name="Lorenzen M."/>
            <person name="Merzendorfer H."/>
            <person name="Michalopoulos I."/>
            <person name="Morton D.B."/>
            <person name="Muthukrishnan S."/>
            <person name="Oakeshott J.G."/>
            <person name="Palmer W."/>
            <person name="Park Y."/>
            <person name="Passarelli A.L."/>
            <person name="Rozas J."/>
            <person name="Schwartz L.M."/>
            <person name="Smith W."/>
            <person name="Southgate A."/>
            <person name="Vilcinskas A."/>
            <person name="Vogt R."/>
            <person name="Wang P."/>
            <person name="Werren J."/>
            <person name="Yu X.Q."/>
            <person name="Zhou J.J."/>
            <person name="Brown S.J."/>
            <person name="Scherer S.E."/>
            <person name="Richards S."/>
            <person name="Blissard G.W."/>
        </authorList>
    </citation>
    <scope>NUCLEOTIDE SEQUENCE</scope>
</reference>
<dbReference type="PANTHER" id="PTHR21661">
    <property type="entry name" value="EPOXIDE HYDROLASE 1-RELATED"/>
    <property type="match status" value="1"/>
</dbReference>
<comment type="catalytic activity">
    <reaction evidence="1 6">
        <text>1-(4-methoxyphenyl)-N-methyl-N-[(3-methyloxetan-3-yl)methyl]methanamine + H2O = 2-{[(4-methoxybenzyl)(methyl)amino]methyl}-2-methylpropane-1,3-diol</text>
        <dbReference type="Rhea" id="RHEA:55764"/>
        <dbReference type="ChEBI" id="CHEBI:15377"/>
        <dbReference type="ChEBI" id="CHEBI:139161"/>
        <dbReference type="ChEBI" id="CHEBI:139164"/>
        <dbReference type="EC" id="3.3.2.9"/>
    </reaction>
</comment>
<dbReference type="Proteomes" id="UP000791440">
    <property type="component" value="Unassembled WGS sequence"/>
</dbReference>
<evidence type="ECO:0000256" key="6">
    <source>
        <dbReference type="PIRNR" id="PIRNR001112"/>
    </source>
</evidence>
<keyword evidence="4 6" id="KW-0058">Aromatic hydrocarbons catabolism</keyword>
<evidence type="ECO:0000256" key="7">
    <source>
        <dbReference type="PIRSR" id="PIRSR001112-1"/>
    </source>
</evidence>
<organism evidence="9 10">
    <name type="scientific">Manduca sexta</name>
    <name type="common">Tobacco hawkmoth</name>
    <name type="synonym">Tobacco hornworm</name>
    <dbReference type="NCBI Taxonomy" id="7130"/>
    <lineage>
        <taxon>Eukaryota</taxon>
        <taxon>Metazoa</taxon>
        <taxon>Ecdysozoa</taxon>
        <taxon>Arthropoda</taxon>
        <taxon>Hexapoda</taxon>
        <taxon>Insecta</taxon>
        <taxon>Pterygota</taxon>
        <taxon>Neoptera</taxon>
        <taxon>Endopterygota</taxon>
        <taxon>Lepidoptera</taxon>
        <taxon>Glossata</taxon>
        <taxon>Ditrysia</taxon>
        <taxon>Bombycoidea</taxon>
        <taxon>Sphingidae</taxon>
        <taxon>Sphinginae</taxon>
        <taxon>Sphingini</taxon>
        <taxon>Manduca</taxon>
    </lineage>
</organism>
<dbReference type="Gene3D" id="3.40.50.1820">
    <property type="entry name" value="alpha/beta hydrolase"/>
    <property type="match status" value="1"/>
</dbReference>
<dbReference type="PIRSF" id="PIRSF001112">
    <property type="entry name" value="Epoxide_hydrolase"/>
    <property type="match status" value="1"/>
</dbReference>
<dbReference type="SUPFAM" id="SSF53474">
    <property type="entry name" value="alpha/beta-Hydrolases"/>
    <property type="match status" value="1"/>
</dbReference>
<sequence length="439" mass="50157">MWWLVLLAVGVGADLPTLDNTKWGCDDGPEGEITPFKITFDDEMIADLRMRLSNHRRPVPTFEGVNHRYGFNSYDLERWIQYWREEYDFKKREEALNKYPQYKVRVQGLNIHFIKVEPVNKTKRKVTLLLLHGWPGSIREFYDVIPGLVADHDSRDFAIEVIIPSLPGFGFSDAACIPGLGGVEMAVVLRNAMKILGYEKYIVQGGDWGSYIGSAMTTMYPKEVIGFHTNLPTASTSKAFMLMAVGHYFPDLVVDSSLSNRIYPLLNKTLWLLQETAYFHFMATKPETIGIAMTDSPAGFMSFFLQCISGGTRKVNPREPEGGLLKYYTREQLIDNLMMYWTDNKITTSSRLYYETIRSKNGSQVMSYPTDVPTWALQAPDEIIYMSPIMLATKYKNLRHATVLENGGHFLALERPAEFGADVLRAVTEFVRWDDLYGY</sequence>
<evidence type="ECO:0000256" key="2">
    <source>
        <dbReference type="ARBA" id="ARBA00004111"/>
    </source>
</evidence>
<evidence type="ECO:0000259" key="8">
    <source>
        <dbReference type="Pfam" id="PF06441"/>
    </source>
</evidence>
<dbReference type="InterPro" id="IPR016292">
    <property type="entry name" value="Epoxide_hydrolase"/>
</dbReference>
<evidence type="ECO:0000256" key="4">
    <source>
        <dbReference type="ARBA" id="ARBA00022797"/>
    </source>
</evidence>
<keyword evidence="6" id="KW-0256">Endoplasmic reticulum</keyword>
<comment type="catalytic activity">
    <reaction evidence="6">
        <text>cis-stilbene oxide + H2O = (1R,2R)-hydrobenzoin</text>
        <dbReference type="Rhea" id="RHEA:23900"/>
        <dbReference type="ChEBI" id="CHEBI:15377"/>
        <dbReference type="ChEBI" id="CHEBI:50004"/>
        <dbReference type="ChEBI" id="CHEBI:50014"/>
        <dbReference type="EC" id="3.3.2.9"/>
    </reaction>
</comment>
<evidence type="ECO:0000256" key="3">
    <source>
        <dbReference type="ARBA" id="ARBA00010088"/>
    </source>
</evidence>
<feature type="active site" description="Proton donor" evidence="7">
    <location>
        <position position="353"/>
    </location>
</feature>
<dbReference type="InterPro" id="IPR000639">
    <property type="entry name" value="Epox_hydrolase-like"/>
</dbReference>
<reference evidence="9" key="2">
    <citation type="submission" date="2020-12" db="EMBL/GenBank/DDBJ databases">
        <authorList>
            <person name="Kanost M."/>
        </authorList>
    </citation>
    <scope>NUCLEOTIDE SEQUENCE</scope>
</reference>
<keyword evidence="10" id="KW-1185">Reference proteome</keyword>
<dbReference type="EMBL" id="JH668582">
    <property type="protein sequence ID" value="KAG6458411.1"/>
    <property type="molecule type" value="Genomic_DNA"/>
</dbReference>
<feature type="active site" description="Proton acceptor" evidence="7">
    <location>
        <position position="409"/>
    </location>
</feature>
<comment type="subcellular location">
    <subcellularLocation>
        <location evidence="6">Endoplasmic reticulum membrane</location>
    </subcellularLocation>
    <subcellularLocation>
        <location evidence="2">Microsome membrane</location>
        <topology evidence="2">Single-pass membrane protein</topology>
    </subcellularLocation>
</comment>
<comment type="function">
    <text evidence="6">Catalyzes juvenile hormone hydrolysis.</text>
</comment>
<name>A0A921ZJ25_MANSE</name>
<feature type="domain" description="Epoxide hydrolase N-terminal" evidence="8">
    <location>
        <begin position="33"/>
        <end position="141"/>
    </location>
</feature>
<keyword evidence="5 6" id="KW-0378">Hydrolase</keyword>
<accession>A0A921ZJ25</accession>
<dbReference type="PRINTS" id="PR00412">
    <property type="entry name" value="EPOXHYDRLASE"/>
</dbReference>
<evidence type="ECO:0000313" key="9">
    <source>
        <dbReference type="EMBL" id="KAG6458411.1"/>
    </source>
</evidence>
<evidence type="ECO:0000256" key="5">
    <source>
        <dbReference type="ARBA" id="ARBA00022801"/>
    </source>
</evidence>
<feature type="active site" description="Nucleophile" evidence="7">
    <location>
        <position position="207"/>
    </location>
</feature>
<dbReference type="Pfam" id="PF06441">
    <property type="entry name" value="EHN"/>
    <property type="match status" value="1"/>
</dbReference>
<dbReference type="AlphaFoldDB" id="A0A921ZJ25"/>
<dbReference type="GO" id="GO:0097176">
    <property type="term" value="P:epoxide metabolic process"/>
    <property type="evidence" value="ECO:0007669"/>
    <property type="project" value="TreeGrafter"/>
</dbReference>
<dbReference type="OrthoDB" id="7130006at2759"/>
<gene>
    <name evidence="9" type="ORF">O3G_MSEX010858</name>
</gene>
<dbReference type="GO" id="GO:0033961">
    <property type="term" value="F:cis-stilbene-oxide hydrolase activity"/>
    <property type="evidence" value="ECO:0007669"/>
    <property type="project" value="UniProtKB-UniRule"/>
</dbReference>